<dbReference type="EMBL" id="JADNRY010000023">
    <property type="protein sequence ID" value="KAF9072658.1"/>
    <property type="molecule type" value="Genomic_DNA"/>
</dbReference>
<protein>
    <recommendedName>
        <fullName evidence="3">AB hydrolase-1 domain-containing protein</fullName>
    </recommendedName>
</protein>
<evidence type="ECO:0000313" key="2">
    <source>
        <dbReference type="Proteomes" id="UP000772434"/>
    </source>
</evidence>
<comment type="caution">
    <text evidence="1">The sequence shown here is derived from an EMBL/GenBank/DDBJ whole genome shotgun (WGS) entry which is preliminary data.</text>
</comment>
<reference evidence="1" key="1">
    <citation type="submission" date="2020-11" db="EMBL/GenBank/DDBJ databases">
        <authorList>
            <consortium name="DOE Joint Genome Institute"/>
            <person name="Ahrendt S."/>
            <person name="Riley R."/>
            <person name="Andreopoulos W."/>
            <person name="Labutti K."/>
            <person name="Pangilinan J."/>
            <person name="Ruiz-Duenas F.J."/>
            <person name="Barrasa J.M."/>
            <person name="Sanchez-Garcia M."/>
            <person name="Camarero S."/>
            <person name="Miyauchi S."/>
            <person name="Serrano A."/>
            <person name="Linde D."/>
            <person name="Babiker R."/>
            <person name="Drula E."/>
            <person name="Ayuso-Fernandez I."/>
            <person name="Pacheco R."/>
            <person name="Padilla G."/>
            <person name="Ferreira P."/>
            <person name="Barriuso J."/>
            <person name="Kellner H."/>
            <person name="Castanera R."/>
            <person name="Alfaro M."/>
            <person name="Ramirez L."/>
            <person name="Pisabarro A.G."/>
            <person name="Kuo A."/>
            <person name="Tritt A."/>
            <person name="Lipzen A."/>
            <person name="He G."/>
            <person name="Yan M."/>
            <person name="Ng V."/>
            <person name="Cullen D."/>
            <person name="Martin F."/>
            <person name="Rosso M.-N."/>
            <person name="Henrissat B."/>
            <person name="Hibbett D."/>
            <person name="Martinez A.T."/>
            <person name="Grigoriev I.V."/>
        </authorList>
    </citation>
    <scope>NUCLEOTIDE SEQUENCE</scope>
    <source>
        <strain evidence="1">AH 40177</strain>
    </source>
</reference>
<gene>
    <name evidence="1" type="ORF">BDP27DRAFT_1217333</name>
</gene>
<name>A0A9P5Q0R0_9AGAR</name>
<evidence type="ECO:0008006" key="3">
    <source>
        <dbReference type="Google" id="ProtNLM"/>
    </source>
</evidence>
<dbReference type="InterPro" id="IPR029058">
    <property type="entry name" value="AB_hydrolase_fold"/>
</dbReference>
<dbReference type="OrthoDB" id="5311491at2759"/>
<organism evidence="1 2">
    <name type="scientific">Rhodocollybia butyracea</name>
    <dbReference type="NCBI Taxonomy" id="206335"/>
    <lineage>
        <taxon>Eukaryota</taxon>
        <taxon>Fungi</taxon>
        <taxon>Dikarya</taxon>
        <taxon>Basidiomycota</taxon>
        <taxon>Agaricomycotina</taxon>
        <taxon>Agaricomycetes</taxon>
        <taxon>Agaricomycetidae</taxon>
        <taxon>Agaricales</taxon>
        <taxon>Marasmiineae</taxon>
        <taxon>Omphalotaceae</taxon>
        <taxon>Rhodocollybia</taxon>
    </lineage>
</organism>
<accession>A0A9P5Q0R0</accession>
<dbReference type="AlphaFoldDB" id="A0A9P5Q0R0"/>
<dbReference type="Gene3D" id="3.40.50.1820">
    <property type="entry name" value="alpha/beta hydrolase"/>
    <property type="match status" value="1"/>
</dbReference>
<sequence>MIESTYTLPDGSQFFFIDSGPPKDATNYTTVMILHGSAFNGFSFEKVHKYFLKNNIRSVAWNRRDYRGSSELTDADLEDLRLGRKDFLDGRAVQMAQFLVLFIEKEHIIKVNFEENTGGIALMGWSMGVASVMPFFSDPSLFGEETYNFLEPYIKNLILLDPPASSLGYPEICNQEIYDPWYDPEYQTPEEKFQGFCSWVSTYYDHPNLSINSPTFDELKHSSQDATILKWTAEEFSLFYDEKAAVRSEYHM</sequence>
<proteinExistence type="predicted"/>
<keyword evidence="2" id="KW-1185">Reference proteome</keyword>
<evidence type="ECO:0000313" key="1">
    <source>
        <dbReference type="EMBL" id="KAF9072658.1"/>
    </source>
</evidence>
<dbReference type="SUPFAM" id="SSF53474">
    <property type="entry name" value="alpha/beta-Hydrolases"/>
    <property type="match status" value="1"/>
</dbReference>
<dbReference type="Proteomes" id="UP000772434">
    <property type="component" value="Unassembled WGS sequence"/>
</dbReference>